<dbReference type="RefSeq" id="WP_336348757.1">
    <property type="nucleotide sequence ID" value="NZ_JAZAQL010000001.1"/>
</dbReference>
<gene>
    <name evidence="4" type="ORF">ACFQGB_02595</name>
</gene>
<protein>
    <submittedName>
        <fullName evidence="4">DUF4129 domain-containing protein</fullName>
    </submittedName>
</protein>
<evidence type="ECO:0000256" key="1">
    <source>
        <dbReference type="SAM" id="MobiDB-lite"/>
    </source>
</evidence>
<dbReference type="Pfam" id="PF13559">
    <property type="entry name" value="DUF4129"/>
    <property type="match status" value="1"/>
</dbReference>
<feature type="compositionally biased region" description="Basic and acidic residues" evidence="1">
    <location>
        <begin position="197"/>
        <end position="212"/>
    </location>
</feature>
<feature type="transmembrane region" description="Helical" evidence="2">
    <location>
        <begin position="77"/>
        <end position="97"/>
    </location>
</feature>
<keyword evidence="2" id="KW-0472">Membrane</keyword>
<keyword evidence="5" id="KW-1185">Reference proteome</keyword>
<evidence type="ECO:0000313" key="4">
    <source>
        <dbReference type="EMBL" id="MFC6951742.1"/>
    </source>
</evidence>
<feature type="transmembrane region" description="Helical" evidence="2">
    <location>
        <begin position="167"/>
        <end position="186"/>
    </location>
</feature>
<organism evidence="4 5">
    <name type="scientific">Halorubellus litoreus</name>
    <dbReference type="NCBI Taxonomy" id="755308"/>
    <lineage>
        <taxon>Archaea</taxon>
        <taxon>Methanobacteriati</taxon>
        <taxon>Methanobacteriota</taxon>
        <taxon>Stenosarchaea group</taxon>
        <taxon>Halobacteria</taxon>
        <taxon>Halobacteriales</taxon>
        <taxon>Halorubellaceae</taxon>
        <taxon>Halorubellus</taxon>
    </lineage>
</organism>
<sequence>MDSERARVVAVGVVCVLAVAAAAATLAAPAPTDEAPGGGSLQDDGPADEQGEGGDSAADPIGSPGELDIEIGACIPWLYSASFWAVVGGVTIAGWLYARHRQDALAATAYVSVLALPFTFVWLLLSKCGTDENAPQSIVPSDVVATPEGGDATFGILGDAGQFASPTWLVAVVAVVGVGAFALALARDAQNAEDPDERVPDAVEPPEAHDVDELREAAGRAADRIEGSAGVDNEIYRAWVEMTEHLDVDHPDASTPGEFRRAAVDAGVDPATVGELTDLFERVRYGDEPPTEETEARAVDALRRMEASASDLDDFWTEDEST</sequence>
<reference evidence="4 5" key="1">
    <citation type="journal article" date="2019" name="Int. J. Syst. Evol. Microbiol.">
        <title>The Global Catalogue of Microorganisms (GCM) 10K type strain sequencing project: providing services to taxonomists for standard genome sequencing and annotation.</title>
        <authorList>
            <consortium name="The Broad Institute Genomics Platform"/>
            <consortium name="The Broad Institute Genome Sequencing Center for Infectious Disease"/>
            <person name="Wu L."/>
            <person name="Ma J."/>
        </authorList>
    </citation>
    <scope>NUCLEOTIDE SEQUENCE [LARGE SCALE GENOMIC DNA]</scope>
    <source>
        <strain evidence="4 5">GX26</strain>
    </source>
</reference>
<evidence type="ECO:0000313" key="5">
    <source>
        <dbReference type="Proteomes" id="UP001596395"/>
    </source>
</evidence>
<keyword evidence="2" id="KW-0812">Transmembrane</keyword>
<comment type="caution">
    <text evidence="4">The sequence shown here is derived from an EMBL/GenBank/DDBJ whole genome shotgun (WGS) entry which is preliminary data.</text>
</comment>
<evidence type="ECO:0000256" key="2">
    <source>
        <dbReference type="SAM" id="Phobius"/>
    </source>
</evidence>
<keyword evidence="2" id="KW-1133">Transmembrane helix</keyword>
<name>A0ABD5V8K9_9EURY</name>
<feature type="domain" description="Protein-glutamine gamma-glutamyltransferase-like C-terminal" evidence="3">
    <location>
        <begin position="236"/>
        <end position="303"/>
    </location>
</feature>
<dbReference type="AlphaFoldDB" id="A0ABD5V8K9"/>
<feature type="region of interest" description="Disordered" evidence="1">
    <location>
        <begin position="29"/>
        <end position="62"/>
    </location>
</feature>
<dbReference type="InterPro" id="IPR025403">
    <property type="entry name" value="TgpA-like_C"/>
</dbReference>
<proteinExistence type="predicted"/>
<dbReference type="EMBL" id="JBHSXN010000001">
    <property type="protein sequence ID" value="MFC6951742.1"/>
    <property type="molecule type" value="Genomic_DNA"/>
</dbReference>
<accession>A0ABD5V8K9</accession>
<evidence type="ECO:0000259" key="3">
    <source>
        <dbReference type="Pfam" id="PF13559"/>
    </source>
</evidence>
<feature type="region of interest" description="Disordered" evidence="1">
    <location>
        <begin position="192"/>
        <end position="212"/>
    </location>
</feature>
<dbReference type="Proteomes" id="UP001596395">
    <property type="component" value="Unassembled WGS sequence"/>
</dbReference>
<feature type="transmembrane region" description="Helical" evidence="2">
    <location>
        <begin position="104"/>
        <end position="125"/>
    </location>
</feature>